<dbReference type="SUPFAM" id="SSF55846">
    <property type="entry name" value="N-acetylmuramoyl-L-alanine amidase-like"/>
    <property type="match status" value="1"/>
</dbReference>
<sequence length="395" mass="42374">MGLPANVTDEDAWKFVGKEENFHPSAPYETSSDDDDSASTASSTLKESATSLAIQPEQGIGKVDISDSTNTHIGTSVNAQDTHIGHRISASNVNIIMAGSDLPKWTDDVVKTINSKTVNGVNRNVPSMNPYPPGARKQKPLGFLRRRRKVLTIVLLMAAILVTAVTAVIVWWLVQDHKSSGPGTTSTTGPPIGTITTTTPTTTRTHHPITPGTITLPTSAPAPMGGIVSRSEWGGMEPPHRSARSGKFENILVDNLHGKVEENLSESMDYNFLIDDAGLAYEARGWYYSANSDKDTSLAYPADYSLQIALIGDNSNDTITDAQKARIQAFVSNSTFTDQHVVSNPTIRGQCAMNIASETGPDLKAMCYIMEIGGVINPCIHSKCSACTNGVVNCR</sequence>
<feature type="compositionally biased region" description="Low complexity" evidence="1">
    <location>
        <begin position="179"/>
        <end position="219"/>
    </location>
</feature>
<feature type="region of interest" description="Disordered" evidence="1">
    <location>
        <begin position="1"/>
        <end position="67"/>
    </location>
</feature>
<dbReference type="EMBL" id="AP028918">
    <property type="protein sequence ID" value="BES99456.1"/>
    <property type="molecule type" value="Genomic_DNA"/>
</dbReference>
<feature type="compositionally biased region" description="Basic and acidic residues" evidence="1">
    <location>
        <begin position="11"/>
        <end position="22"/>
    </location>
</feature>
<keyword evidence="4" id="KW-1185">Reference proteome</keyword>
<name>A0ABN7B4X6_9HEMI</name>
<accession>A0ABN7B4X6</accession>
<protein>
    <submittedName>
        <fullName evidence="3">Uncharacterized protein</fullName>
    </submittedName>
</protein>
<feature type="region of interest" description="Disordered" evidence="1">
    <location>
        <begin position="179"/>
        <end position="221"/>
    </location>
</feature>
<gene>
    <name evidence="3" type="ORF">NTJ_12272</name>
</gene>
<dbReference type="InterPro" id="IPR036505">
    <property type="entry name" value="Amidase/PGRP_sf"/>
</dbReference>
<reference evidence="3 4" key="1">
    <citation type="submission" date="2023-09" db="EMBL/GenBank/DDBJ databases">
        <title>Nesidiocoris tenuis whole genome shotgun sequence.</title>
        <authorList>
            <person name="Shibata T."/>
            <person name="Shimoda M."/>
            <person name="Kobayashi T."/>
            <person name="Uehara T."/>
        </authorList>
    </citation>
    <scope>NUCLEOTIDE SEQUENCE [LARGE SCALE GENOMIC DNA]</scope>
    <source>
        <strain evidence="3 4">Japan</strain>
    </source>
</reference>
<evidence type="ECO:0000256" key="1">
    <source>
        <dbReference type="SAM" id="MobiDB-lite"/>
    </source>
</evidence>
<keyword evidence="2" id="KW-1133">Transmembrane helix</keyword>
<keyword evidence="2" id="KW-0472">Membrane</keyword>
<organism evidence="3 4">
    <name type="scientific">Nesidiocoris tenuis</name>
    <dbReference type="NCBI Taxonomy" id="355587"/>
    <lineage>
        <taxon>Eukaryota</taxon>
        <taxon>Metazoa</taxon>
        <taxon>Ecdysozoa</taxon>
        <taxon>Arthropoda</taxon>
        <taxon>Hexapoda</taxon>
        <taxon>Insecta</taxon>
        <taxon>Pterygota</taxon>
        <taxon>Neoptera</taxon>
        <taxon>Paraneoptera</taxon>
        <taxon>Hemiptera</taxon>
        <taxon>Heteroptera</taxon>
        <taxon>Panheteroptera</taxon>
        <taxon>Cimicomorpha</taxon>
        <taxon>Miridae</taxon>
        <taxon>Dicyphina</taxon>
        <taxon>Nesidiocoris</taxon>
    </lineage>
</organism>
<evidence type="ECO:0000256" key="2">
    <source>
        <dbReference type="SAM" id="Phobius"/>
    </source>
</evidence>
<feature type="transmembrane region" description="Helical" evidence="2">
    <location>
        <begin position="150"/>
        <end position="174"/>
    </location>
</feature>
<proteinExistence type="predicted"/>
<dbReference type="Gene3D" id="3.40.80.10">
    <property type="entry name" value="Peptidoglycan recognition protein-like"/>
    <property type="match status" value="1"/>
</dbReference>
<evidence type="ECO:0000313" key="3">
    <source>
        <dbReference type="EMBL" id="BES99456.1"/>
    </source>
</evidence>
<evidence type="ECO:0000313" key="4">
    <source>
        <dbReference type="Proteomes" id="UP001307889"/>
    </source>
</evidence>
<dbReference type="Proteomes" id="UP001307889">
    <property type="component" value="Chromosome 10"/>
</dbReference>
<keyword evidence="2" id="KW-0812">Transmembrane</keyword>